<dbReference type="InParanoid" id="A0A0H2SNA8"/>
<name>A0A0H2SNA8_9AGAM</name>
<evidence type="ECO:0000313" key="2">
    <source>
        <dbReference type="EMBL" id="KLO18551.1"/>
    </source>
</evidence>
<dbReference type="EMBL" id="KQ085893">
    <property type="protein sequence ID" value="KLO18551.1"/>
    <property type="molecule type" value="Genomic_DNA"/>
</dbReference>
<sequence>MSSTSTRPLSPRPTRRSSSRSRHSTRTSTSSSNRSPSPPRQVFHRSLIPHSSPTSGLFPRYYGAKTSRMHRRSDMQRASFGAHGASVELDERRAQLLKDLQLLYSCQPSVEIFERWWRPDAAFEDPVSSCKGLNEIAAQFFAMPLIFKKSVTISHRVISSTHNPNLLIYQQVQEYTVKLLGMKRTVKSIILVELDDEDKIITLEDQWNGEEPPHAWGLGMLRRLNSKTISLLVSIPKDLRHQR</sequence>
<dbReference type="PANTHER" id="PTHR34213">
    <property type="entry name" value="NUCLEAR TRANSPORT FACTOR 2 (NTF2) FAMILY PROTEIN"/>
    <property type="match status" value="1"/>
</dbReference>
<evidence type="ECO:0000313" key="3">
    <source>
        <dbReference type="Proteomes" id="UP000053477"/>
    </source>
</evidence>
<organism evidence="2 3">
    <name type="scientific">Schizopora paradoxa</name>
    <dbReference type="NCBI Taxonomy" id="27342"/>
    <lineage>
        <taxon>Eukaryota</taxon>
        <taxon>Fungi</taxon>
        <taxon>Dikarya</taxon>
        <taxon>Basidiomycota</taxon>
        <taxon>Agaricomycotina</taxon>
        <taxon>Agaricomycetes</taxon>
        <taxon>Hymenochaetales</taxon>
        <taxon>Schizoporaceae</taxon>
        <taxon>Schizopora</taxon>
    </lineage>
</organism>
<feature type="compositionally biased region" description="Basic residues" evidence="1">
    <location>
        <begin position="13"/>
        <end position="25"/>
    </location>
</feature>
<dbReference type="PANTHER" id="PTHR34213:SF2">
    <property type="entry name" value="NUCLEAR TRANSPORT FACTOR 2 (NTF2) FAMILY PROTEIN"/>
    <property type="match status" value="1"/>
</dbReference>
<dbReference type="AlphaFoldDB" id="A0A0H2SNA8"/>
<dbReference type="STRING" id="27342.A0A0H2SNA8"/>
<reference evidence="2 3" key="1">
    <citation type="submission" date="2015-04" db="EMBL/GenBank/DDBJ databases">
        <title>Complete genome sequence of Schizopora paradoxa KUC8140, a cosmopolitan wood degrader in East Asia.</title>
        <authorList>
            <consortium name="DOE Joint Genome Institute"/>
            <person name="Min B."/>
            <person name="Park H."/>
            <person name="Jang Y."/>
            <person name="Kim J.-J."/>
            <person name="Kim K.H."/>
            <person name="Pangilinan J."/>
            <person name="Lipzen A."/>
            <person name="Riley R."/>
            <person name="Grigoriev I.V."/>
            <person name="Spatafora J.W."/>
            <person name="Choi I.-G."/>
        </authorList>
    </citation>
    <scope>NUCLEOTIDE SEQUENCE [LARGE SCALE GENOMIC DNA]</scope>
    <source>
        <strain evidence="2 3">KUC8140</strain>
    </source>
</reference>
<accession>A0A0H2SNA8</accession>
<gene>
    <name evidence="2" type="ORF">SCHPADRAFT_844800</name>
</gene>
<protein>
    <submittedName>
        <fullName evidence="2">Uncharacterized protein</fullName>
    </submittedName>
</protein>
<proteinExistence type="predicted"/>
<dbReference type="OrthoDB" id="2400485at2759"/>
<keyword evidence="3" id="KW-1185">Reference proteome</keyword>
<dbReference type="Proteomes" id="UP000053477">
    <property type="component" value="Unassembled WGS sequence"/>
</dbReference>
<feature type="region of interest" description="Disordered" evidence="1">
    <location>
        <begin position="1"/>
        <end position="51"/>
    </location>
</feature>
<evidence type="ECO:0000256" key="1">
    <source>
        <dbReference type="SAM" id="MobiDB-lite"/>
    </source>
</evidence>
<feature type="compositionally biased region" description="Low complexity" evidence="1">
    <location>
        <begin position="26"/>
        <end position="35"/>
    </location>
</feature>